<dbReference type="InterPro" id="IPR015424">
    <property type="entry name" value="PyrdxlP-dep_Trfase"/>
</dbReference>
<dbReference type="Gene3D" id="3.40.640.10">
    <property type="entry name" value="Type I PLP-dependent aspartate aminotransferase-like (Major domain)"/>
    <property type="match status" value="1"/>
</dbReference>
<evidence type="ECO:0000259" key="2">
    <source>
        <dbReference type="Pfam" id="PF00266"/>
    </source>
</evidence>
<evidence type="ECO:0000313" key="4">
    <source>
        <dbReference type="Proteomes" id="UP000570514"/>
    </source>
</evidence>
<gene>
    <name evidence="3" type="ORF">FHS83_003735</name>
</gene>
<feature type="domain" description="Aminotransferase class V" evidence="2">
    <location>
        <begin position="74"/>
        <end position="352"/>
    </location>
</feature>
<dbReference type="PANTHER" id="PTHR43092">
    <property type="entry name" value="L-CYSTEINE DESULFHYDRASE"/>
    <property type="match status" value="1"/>
</dbReference>
<evidence type="ECO:0000313" key="3">
    <source>
        <dbReference type="EMBL" id="NIK90417.1"/>
    </source>
</evidence>
<dbReference type="SUPFAM" id="SSF53383">
    <property type="entry name" value="PLP-dependent transferases"/>
    <property type="match status" value="1"/>
</dbReference>
<dbReference type="PANTHER" id="PTHR43092:SF6">
    <property type="entry name" value="BLR1280 PROTEIN"/>
    <property type="match status" value="1"/>
</dbReference>
<organism evidence="3 4">
    <name type="scientific">Rhizomicrobium palustre</name>
    <dbReference type="NCBI Taxonomy" id="189966"/>
    <lineage>
        <taxon>Bacteria</taxon>
        <taxon>Pseudomonadati</taxon>
        <taxon>Pseudomonadota</taxon>
        <taxon>Alphaproteobacteria</taxon>
        <taxon>Micropepsales</taxon>
        <taxon>Micropepsaceae</taxon>
        <taxon>Rhizomicrobium</taxon>
    </lineage>
</organism>
<dbReference type="GO" id="GO:0016829">
    <property type="term" value="F:lyase activity"/>
    <property type="evidence" value="ECO:0007669"/>
    <property type="project" value="UniProtKB-KW"/>
</dbReference>
<name>A0A846N5V8_9PROT</name>
<dbReference type="Gene3D" id="3.90.1150.10">
    <property type="entry name" value="Aspartate Aminotransferase, domain 1"/>
    <property type="match status" value="1"/>
</dbReference>
<protein>
    <submittedName>
        <fullName evidence="3">Selenocysteine lyase/cysteine desulfurase</fullName>
    </submittedName>
</protein>
<dbReference type="Proteomes" id="UP000570514">
    <property type="component" value="Unassembled WGS sequence"/>
</dbReference>
<comment type="caution">
    <text evidence="3">The sequence shown here is derived from an EMBL/GenBank/DDBJ whole genome shotgun (WGS) entry which is preliminary data.</text>
</comment>
<dbReference type="InterPro" id="IPR015422">
    <property type="entry name" value="PyrdxlP-dep_Trfase_small"/>
</dbReference>
<proteinExistence type="predicted"/>
<keyword evidence="3" id="KW-0456">Lyase</keyword>
<dbReference type="InterPro" id="IPR000192">
    <property type="entry name" value="Aminotrans_V_dom"/>
</dbReference>
<dbReference type="AlphaFoldDB" id="A0A846N5V8"/>
<dbReference type="InterPro" id="IPR015421">
    <property type="entry name" value="PyrdxlP-dep_Trfase_major"/>
</dbReference>
<dbReference type="EMBL" id="JAASRM010000001">
    <property type="protein sequence ID" value="NIK90417.1"/>
    <property type="molecule type" value="Genomic_DNA"/>
</dbReference>
<accession>A0A846N5V8</accession>
<dbReference type="RefSeq" id="WP_167084955.1">
    <property type="nucleotide sequence ID" value="NZ_BAAADC010000001.1"/>
</dbReference>
<sequence length="407" mass="44155">MLRRRDILAAATATTAGLMTKASAETGNQWEKIIAQYDVARDFIQLENGNFGTMARPVFEAYRGHLDHINRYGSYYARRQAGPDLMAVRAKAASVLGVSPTEIVFTRGATESLQTLIAGYDRLKPNDGVLTADLDYDSMQEAFAALVARRGVKLFTTAMPEPATHQGLIDAYEAALKQNPSIRLMLLTHVSHRTGLVMPVKEIVAMARTHGVDVIVDAAHSWGQLDFKIDDLGADFVGFTCHKWIGAPLGVGIAYIRASRLGDIALYPGESGQGIDHRLHTGTTNFAAALAVGAALDLHTSIGASTKESRLRSLRDRWAEALRGHPGLEILTPSDQRLTCGITSFRLNGKTSVEENRAVTADLLKRFNIFTVDRAGPAKGACVRVTPAMFTRESEIDALIAALKQIA</sequence>
<keyword evidence="1" id="KW-0663">Pyridoxal phosphate</keyword>
<keyword evidence="4" id="KW-1185">Reference proteome</keyword>
<evidence type="ECO:0000256" key="1">
    <source>
        <dbReference type="ARBA" id="ARBA00022898"/>
    </source>
</evidence>
<reference evidence="3 4" key="1">
    <citation type="submission" date="2020-03" db="EMBL/GenBank/DDBJ databases">
        <title>Genomic Encyclopedia of Type Strains, Phase IV (KMG-IV): sequencing the most valuable type-strain genomes for metagenomic binning, comparative biology and taxonomic classification.</title>
        <authorList>
            <person name="Goeker M."/>
        </authorList>
    </citation>
    <scope>NUCLEOTIDE SEQUENCE [LARGE SCALE GENOMIC DNA]</scope>
    <source>
        <strain evidence="3 4">DSM 19867</strain>
    </source>
</reference>
<dbReference type="Pfam" id="PF00266">
    <property type="entry name" value="Aminotran_5"/>
    <property type="match status" value="1"/>
</dbReference>